<evidence type="ECO:0000313" key="4">
    <source>
        <dbReference type="Proteomes" id="UP001596044"/>
    </source>
</evidence>
<dbReference type="InterPro" id="IPR050194">
    <property type="entry name" value="Glycosyltransferase_grp1"/>
</dbReference>
<gene>
    <name evidence="3" type="ORF">ACFPOG_03765</name>
</gene>
<feature type="domain" description="Glycosyltransferase subfamily 4-like N-terminal" evidence="2">
    <location>
        <begin position="26"/>
        <end position="174"/>
    </location>
</feature>
<proteinExistence type="predicted"/>
<keyword evidence="4" id="KW-1185">Reference proteome</keyword>
<dbReference type="InterPro" id="IPR028098">
    <property type="entry name" value="Glyco_trans_4-like_N"/>
</dbReference>
<dbReference type="PANTHER" id="PTHR45947">
    <property type="entry name" value="SULFOQUINOVOSYL TRANSFERASE SQD2"/>
    <property type="match status" value="1"/>
</dbReference>
<name>A0ABW0K3Y4_9BACL</name>
<dbReference type="CDD" id="cd03801">
    <property type="entry name" value="GT4_PimA-like"/>
    <property type="match status" value="1"/>
</dbReference>
<reference evidence="4" key="1">
    <citation type="journal article" date="2019" name="Int. J. Syst. Evol. Microbiol.">
        <title>The Global Catalogue of Microorganisms (GCM) 10K type strain sequencing project: providing services to taxonomists for standard genome sequencing and annotation.</title>
        <authorList>
            <consortium name="The Broad Institute Genomics Platform"/>
            <consortium name="The Broad Institute Genome Sequencing Center for Infectious Disease"/>
            <person name="Wu L."/>
            <person name="Ma J."/>
        </authorList>
    </citation>
    <scope>NUCLEOTIDE SEQUENCE [LARGE SCALE GENOMIC DNA]</scope>
    <source>
        <strain evidence="4">KACC 11904</strain>
    </source>
</reference>
<feature type="domain" description="Glycosyl transferase family 1" evidence="1">
    <location>
        <begin position="196"/>
        <end position="363"/>
    </location>
</feature>
<dbReference type="Pfam" id="PF00534">
    <property type="entry name" value="Glycos_transf_1"/>
    <property type="match status" value="1"/>
</dbReference>
<dbReference type="InterPro" id="IPR001296">
    <property type="entry name" value="Glyco_trans_1"/>
</dbReference>
<accession>A0ABW0K3Y4</accession>
<evidence type="ECO:0000313" key="3">
    <source>
        <dbReference type="EMBL" id="MFC5447362.1"/>
    </source>
</evidence>
<evidence type="ECO:0000259" key="1">
    <source>
        <dbReference type="Pfam" id="PF00534"/>
    </source>
</evidence>
<dbReference type="PANTHER" id="PTHR45947:SF3">
    <property type="entry name" value="SULFOQUINOVOSYL TRANSFERASE SQD2"/>
    <property type="match status" value="1"/>
</dbReference>
<evidence type="ECO:0000259" key="2">
    <source>
        <dbReference type="Pfam" id="PF13439"/>
    </source>
</evidence>
<dbReference type="EMBL" id="JBHSMJ010000006">
    <property type="protein sequence ID" value="MFC5447362.1"/>
    <property type="molecule type" value="Genomic_DNA"/>
</dbReference>
<protein>
    <submittedName>
        <fullName evidence="3">Glycosyltransferase family 4 protein</fullName>
    </submittedName>
</protein>
<dbReference type="Proteomes" id="UP001596044">
    <property type="component" value="Unassembled WGS sequence"/>
</dbReference>
<sequence>MCSLPISVAIVTPGAFPIPSEMSSSVEQVVQKTAAPLAKRMTVQILGRKTRFQQSREVKDGVRYIRVRYIRPFSYIKEASMQVAKLKPTYIQVENRPRFVRYLRRRYPKKKISLILHSTYFISRPHIAVRELAVCLRAADVIVVNSDFLKKTLERKVPSCAHKIVTQHLGVDVEHFTSRWTPQGAEARQQRLKALGYENRQIILFVGRLIPRKGVHHLLNAMTQVIGAHPEALLLVIGGAFYGSKRKTVYVRRLHKRGRLMPNHVRFIPYVAHADVAKWYQIADIVVVPSAPNEAFGLVNVEAMATGVPVIATRSGGIQEVVADGTTGYLMDPQRIAQELPRYLLRLLGDAELRQVMGEQGNQRVRQLFTWERAAELRHELYVNMLKRN</sequence>
<comment type="caution">
    <text evidence="3">The sequence shown here is derived from an EMBL/GenBank/DDBJ whole genome shotgun (WGS) entry which is preliminary data.</text>
</comment>
<dbReference type="RefSeq" id="WP_270885732.1">
    <property type="nucleotide sequence ID" value="NZ_JAQFVF010000090.1"/>
</dbReference>
<dbReference type="Gene3D" id="3.40.50.2000">
    <property type="entry name" value="Glycogen Phosphorylase B"/>
    <property type="match status" value="2"/>
</dbReference>
<dbReference type="Pfam" id="PF13439">
    <property type="entry name" value="Glyco_transf_4"/>
    <property type="match status" value="1"/>
</dbReference>
<dbReference type="SUPFAM" id="SSF53756">
    <property type="entry name" value="UDP-Glycosyltransferase/glycogen phosphorylase"/>
    <property type="match status" value="1"/>
</dbReference>
<organism evidence="3 4">
    <name type="scientific">Paenibacillus aestuarii</name>
    <dbReference type="NCBI Taxonomy" id="516965"/>
    <lineage>
        <taxon>Bacteria</taxon>
        <taxon>Bacillati</taxon>
        <taxon>Bacillota</taxon>
        <taxon>Bacilli</taxon>
        <taxon>Bacillales</taxon>
        <taxon>Paenibacillaceae</taxon>
        <taxon>Paenibacillus</taxon>
    </lineage>
</organism>